<feature type="compositionally biased region" description="Gly residues" evidence="1">
    <location>
        <begin position="419"/>
        <end position="433"/>
    </location>
</feature>
<dbReference type="InterPro" id="IPR021136">
    <property type="entry name" value="Flagellar_hook_control-like_C"/>
</dbReference>
<sequence length="463" mass="46163">MSGIGTLLSVLVTAPAAGRGLPAVEQDGFAALFSASLPEGVVPANSGGAGDPGSQAAQADLAQRLDTMGRQLDRLWTRDLTPEEEAAEVAGLSNDLAQALEDFTEKEGAVLLTLLAAQTIVATPAATEAAATAPDTSARALFAGALRAVGQALGQLTSLTAESPAPDLAMGTVGAAKVAGLEPAPTVVASDAEEAPAVAMAASASGPDIAEPLAAPAKDGDVAARIGAFIPSVPDRDGPASEGAEVSEDGVLPEDLVLSRALGRAAVPAPEGAELLSRIVALAGGAEHRDEPMAERRISDADILAMVQQDGGRPSVPDSPGRVESGRAEPARFAQVLADQVRVAEVSEGRTRIELAPRGLGGLEVDVTTADDGTLSVVVRAENSQVLNALRADRETLALALGDLGGGSLDLQGFSPQGDSGGTDRGGGSGEPGAEGAADATAPIGSVAAHEDVIGRGRLDIVT</sequence>
<proteinExistence type="predicted"/>
<keyword evidence="3" id="KW-0282">Flagellum</keyword>
<dbReference type="RefSeq" id="WP_284479548.1">
    <property type="nucleotide sequence ID" value="NZ_JASNJD010000002.1"/>
</dbReference>
<keyword evidence="3" id="KW-0966">Cell projection</keyword>
<dbReference type="InterPro" id="IPR038610">
    <property type="entry name" value="FliK-like_C_sf"/>
</dbReference>
<keyword evidence="3" id="KW-0969">Cilium</keyword>
<protein>
    <submittedName>
        <fullName evidence="3">Flagellar hook-length control protein FliK</fullName>
    </submittedName>
</protein>
<evidence type="ECO:0000313" key="3">
    <source>
        <dbReference type="EMBL" id="MDK3016730.1"/>
    </source>
</evidence>
<accession>A0ABT7EWR8</accession>
<evidence type="ECO:0000259" key="2">
    <source>
        <dbReference type="Pfam" id="PF02120"/>
    </source>
</evidence>
<dbReference type="Proteomes" id="UP001243757">
    <property type="component" value="Unassembled WGS sequence"/>
</dbReference>
<evidence type="ECO:0000256" key="1">
    <source>
        <dbReference type="SAM" id="MobiDB-lite"/>
    </source>
</evidence>
<dbReference type="Gene3D" id="3.30.750.140">
    <property type="match status" value="1"/>
</dbReference>
<reference evidence="3 4" key="1">
    <citation type="submission" date="2023-05" db="EMBL/GenBank/DDBJ databases">
        <title>Pseudodonghicola sp. nov.</title>
        <authorList>
            <person name="Huang J."/>
        </authorList>
    </citation>
    <scope>NUCLEOTIDE SEQUENCE [LARGE SCALE GENOMIC DNA]</scope>
    <source>
        <strain evidence="3 4">IC7</strain>
    </source>
</reference>
<comment type="caution">
    <text evidence="3">The sequence shown here is derived from an EMBL/GenBank/DDBJ whole genome shotgun (WGS) entry which is preliminary data.</text>
</comment>
<evidence type="ECO:0000313" key="4">
    <source>
        <dbReference type="Proteomes" id="UP001243757"/>
    </source>
</evidence>
<feature type="compositionally biased region" description="Low complexity" evidence="1">
    <location>
        <begin position="434"/>
        <end position="445"/>
    </location>
</feature>
<keyword evidence="4" id="KW-1185">Reference proteome</keyword>
<feature type="region of interest" description="Disordered" evidence="1">
    <location>
        <begin position="410"/>
        <end position="449"/>
    </location>
</feature>
<gene>
    <name evidence="3" type="ORF">QO033_03525</name>
</gene>
<name>A0ABT7EWR8_9RHOB</name>
<dbReference type="Pfam" id="PF02120">
    <property type="entry name" value="Flg_hook"/>
    <property type="match status" value="1"/>
</dbReference>
<dbReference type="EMBL" id="JASNJD010000002">
    <property type="protein sequence ID" value="MDK3016730.1"/>
    <property type="molecule type" value="Genomic_DNA"/>
</dbReference>
<organism evidence="3 4">
    <name type="scientific">Pseudodonghicola flavimaris</name>
    <dbReference type="NCBI Taxonomy" id="3050036"/>
    <lineage>
        <taxon>Bacteria</taxon>
        <taxon>Pseudomonadati</taxon>
        <taxon>Pseudomonadota</taxon>
        <taxon>Alphaproteobacteria</taxon>
        <taxon>Rhodobacterales</taxon>
        <taxon>Paracoccaceae</taxon>
        <taxon>Pseudodonghicola</taxon>
    </lineage>
</organism>
<feature type="domain" description="Flagellar hook-length control protein-like C-terminal" evidence="2">
    <location>
        <begin position="348"/>
        <end position="403"/>
    </location>
</feature>